<dbReference type="GO" id="GO:0016787">
    <property type="term" value="F:hydrolase activity"/>
    <property type="evidence" value="ECO:0007669"/>
    <property type="project" value="UniProtKB-KW"/>
</dbReference>
<evidence type="ECO:0000313" key="4">
    <source>
        <dbReference type="Proteomes" id="UP001056201"/>
    </source>
</evidence>
<dbReference type="Proteomes" id="UP001056201">
    <property type="component" value="Chromosome 1"/>
</dbReference>
<dbReference type="PANTHER" id="PTHR45648:SF22">
    <property type="entry name" value="GDSL LIPASE_ACYLHYDROLASE FAMILY PROTEIN (AFU_ORTHOLOGUE AFUA_4G14700)"/>
    <property type="match status" value="1"/>
</dbReference>
<dbReference type="PANTHER" id="PTHR45648">
    <property type="entry name" value="GDSL LIPASE/ACYLHYDROLASE FAMILY PROTEIN (AFU_ORTHOLOGUE AFUA_4G14700)"/>
    <property type="match status" value="1"/>
</dbReference>
<gene>
    <name evidence="3" type="ORF">MW290_06640</name>
</gene>
<dbReference type="SUPFAM" id="SSF52266">
    <property type="entry name" value="SGNH hydrolase"/>
    <property type="match status" value="1"/>
</dbReference>
<sequence>MSLRPALRACLFMFGVAMAASSHATLPQFGSMVVFGDSLSDNGNLLAATQGMAPPVPPSAPPHRTYDDGRFSNGPVAVERLWSSVSRSRQAEIKPFLAPPVGLPKKGAVSFAFGGAGTEYQNGIPASTATVPGVLGQVKMYTDALGQRRAPADALYVVWAGGNDYAFLERKDPPGVVGNIAKAIQQLHAKGARRFLLPNLPDLGITPLAQQQGPAAAAGLTALAKAHNALLAQTATSLAASLPGSTLVVVDVFKLGEVLLSAGLASALPPALELLAPGSSGCLFTAPATCPDVDLDAPLPPLLFWDALHPTARAHELIGAAMYTRLLLSRFGF</sequence>
<organism evidence="3 4">
    <name type="scientific">Aquincola tertiaricarbonis</name>
    <dbReference type="NCBI Taxonomy" id="391953"/>
    <lineage>
        <taxon>Bacteria</taxon>
        <taxon>Pseudomonadati</taxon>
        <taxon>Pseudomonadota</taxon>
        <taxon>Betaproteobacteria</taxon>
        <taxon>Burkholderiales</taxon>
        <taxon>Sphaerotilaceae</taxon>
        <taxon>Aquincola</taxon>
    </lineage>
</organism>
<keyword evidence="2" id="KW-0732">Signal</keyword>
<dbReference type="InterPro" id="IPR036514">
    <property type="entry name" value="SGNH_hydro_sf"/>
</dbReference>
<dbReference type="EMBL" id="CP097635">
    <property type="protein sequence ID" value="URI08244.1"/>
    <property type="molecule type" value="Genomic_DNA"/>
</dbReference>
<dbReference type="Pfam" id="PF00657">
    <property type="entry name" value="Lipase_GDSL"/>
    <property type="match status" value="1"/>
</dbReference>
<reference evidence="3" key="1">
    <citation type="submission" date="2022-05" db="EMBL/GenBank/DDBJ databases">
        <title>An RpoN-dependent PEP-CTERM gene is involved in floc formation of an Aquincola tertiaricarbonis strain.</title>
        <authorList>
            <person name="Qiu D."/>
            <person name="Xia M."/>
        </authorList>
    </citation>
    <scope>NUCLEOTIDE SEQUENCE</scope>
    <source>
        <strain evidence="3">RN12</strain>
    </source>
</reference>
<proteinExistence type="predicted"/>
<accession>A0ABY4S728</accession>
<keyword evidence="1 3" id="KW-0378">Hydrolase</keyword>
<dbReference type="InterPro" id="IPR051058">
    <property type="entry name" value="GDSL_Est/Lipase"/>
</dbReference>
<feature type="signal peptide" evidence="2">
    <location>
        <begin position="1"/>
        <end position="19"/>
    </location>
</feature>
<dbReference type="CDD" id="cd01846">
    <property type="entry name" value="fatty_acyltransferase_like"/>
    <property type="match status" value="1"/>
</dbReference>
<name>A0ABY4S728_AQUTE</name>
<dbReference type="Gene3D" id="3.40.50.1110">
    <property type="entry name" value="SGNH hydrolase"/>
    <property type="match status" value="1"/>
</dbReference>
<keyword evidence="4" id="KW-1185">Reference proteome</keyword>
<feature type="chain" id="PRO_5046997432" evidence="2">
    <location>
        <begin position="20"/>
        <end position="333"/>
    </location>
</feature>
<evidence type="ECO:0000256" key="2">
    <source>
        <dbReference type="SAM" id="SignalP"/>
    </source>
</evidence>
<dbReference type="InterPro" id="IPR001087">
    <property type="entry name" value="GDSL"/>
</dbReference>
<evidence type="ECO:0000256" key="1">
    <source>
        <dbReference type="ARBA" id="ARBA00022801"/>
    </source>
</evidence>
<dbReference type="RefSeq" id="WP_250196466.1">
    <property type="nucleotide sequence ID" value="NZ_CP097635.1"/>
</dbReference>
<evidence type="ECO:0000313" key="3">
    <source>
        <dbReference type="EMBL" id="URI08244.1"/>
    </source>
</evidence>
<protein>
    <submittedName>
        <fullName evidence="3">SGNH/GDSL hydrolase family protein</fullName>
    </submittedName>
</protein>